<dbReference type="PROSITE" id="PS50929">
    <property type="entry name" value="ABC_TM1F"/>
    <property type="match status" value="1"/>
</dbReference>
<feature type="non-terminal residue" evidence="7">
    <location>
        <position position="1"/>
    </location>
</feature>
<dbReference type="Proteomes" id="UP000653002">
    <property type="component" value="Unassembled WGS sequence"/>
</dbReference>
<evidence type="ECO:0000313" key="7">
    <source>
        <dbReference type="EMBL" id="MBD4337811.1"/>
    </source>
</evidence>
<keyword evidence="7" id="KW-0547">Nucleotide-binding</keyword>
<comment type="subcellular location">
    <subcellularLocation>
        <location evidence="1">Cell membrane</location>
        <topology evidence="1">Multi-pass membrane protein</topology>
    </subcellularLocation>
</comment>
<dbReference type="EMBL" id="JAABFR010001348">
    <property type="protein sequence ID" value="MBD4337811.1"/>
    <property type="molecule type" value="Genomic_DNA"/>
</dbReference>
<evidence type="ECO:0000256" key="3">
    <source>
        <dbReference type="ARBA" id="ARBA00022989"/>
    </source>
</evidence>
<dbReference type="Gene3D" id="1.20.1560.10">
    <property type="entry name" value="ABC transporter type 1, transmembrane domain"/>
    <property type="match status" value="1"/>
</dbReference>
<evidence type="ECO:0000259" key="6">
    <source>
        <dbReference type="PROSITE" id="PS50929"/>
    </source>
</evidence>
<dbReference type="InterPro" id="IPR036640">
    <property type="entry name" value="ABC1_TM_sf"/>
</dbReference>
<dbReference type="GO" id="GO:0005886">
    <property type="term" value="C:plasma membrane"/>
    <property type="evidence" value="ECO:0007669"/>
    <property type="project" value="UniProtKB-SubCell"/>
</dbReference>
<dbReference type="AlphaFoldDB" id="A0A8I0L882"/>
<feature type="transmembrane region" description="Helical" evidence="5">
    <location>
        <begin position="12"/>
        <end position="28"/>
    </location>
</feature>
<feature type="transmembrane region" description="Helical" evidence="5">
    <location>
        <begin position="40"/>
        <end position="59"/>
    </location>
</feature>
<protein>
    <submittedName>
        <fullName evidence="7">ABC transporter ATP-binding protein</fullName>
    </submittedName>
</protein>
<evidence type="ECO:0000256" key="5">
    <source>
        <dbReference type="SAM" id="Phobius"/>
    </source>
</evidence>
<reference evidence="7" key="1">
    <citation type="submission" date="2020-01" db="EMBL/GenBank/DDBJ databases">
        <authorList>
            <person name="Richard D."/>
        </authorList>
    </citation>
    <scope>NUCLEOTIDE SEQUENCE</scope>
    <source>
        <strain evidence="7">JP541</strain>
    </source>
</reference>
<dbReference type="GO" id="GO:0140359">
    <property type="term" value="F:ABC-type transporter activity"/>
    <property type="evidence" value="ECO:0007669"/>
    <property type="project" value="InterPro"/>
</dbReference>
<proteinExistence type="predicted"/>
<name>A0A8I0L882_XANCI</name>
<dbReference type="GO" id="GO:0005524">
    <property type="term" value="F:ATP binding"/>
    <property type="evidence" value="ECO:0007669"/>
    <property type="project" value="UniProtKB-KW"/>
</dbReference>
<dbReference type="InterPro" id="IPR011527">
    <property type="entry name" value="ABC1_TM_dom"/>
</dbReference>
<organism evidence="7 8">
    <name type="scientific">Xanthomonas citri pv. citri</name>
    <dbReference type="NCBI Taxonomy" id="611301"/>
    <lineage>
        <taxon>Bacteria</taxon>
        <taxon>Pseudomonadati</taxon>
        <taxon>Pseudomonadota</taxon>
        <taxon>Gammaproteobacteria</taxon>
        <taxon>Lysobacterales</taxon>
        <taxon>Lysobacteraceae</taxon>
        <taxon>Xanthomonas</taxon>
    </lineage>
</organism>
<keyword evidence="4 5" id="KW-0472">Membrane</keyword>
<dbReference type="SUPFAM" id="SSF90123">
    <property type="entry name" value="ABC transporter transmembrane region"/>
    <property type="match status" value="1"/>
</dbReference>
<evidence type="ECO:0000313" key="8">
    <source>
        <dbReference type="Proteomes" id="UP000653002"/>
    </source>
</evidence>
<feature type="non-terminal residue" evidence="7">
    <location>
        <position position="89"/>
    </location>
</feature>
<evidence type="ECO:0000256" key="4">
    <source>
        <dbReference type="ARBA" id="ARBA00023136"/>
    </source>
</evidence>
<keyword evidence="3 5" id="KW-1133">Transmembrane helix</keyword>
<keyword evidence="2 5" id="KW-0812">Transmembrane</keyword>
<evidence type="ECO:0000256" key="2">
    <source>
        <dbReference type="ARBA" id="ARBA00022692"/>
    </source>
</evidence>
<feature type="domain" description="ABC transmembrane type-1" evidence="6">
    <location>
        <begin position="1"/>
        <end position="89"/>
    </location>
</feature>
<accession>A0A8I0L882</accession>
<sequence length="89" mass="9571">PAFKMLEATFDLLVPLVMAAIINTGIANKDKGYILSHCGLLILLGVIGLTCSITAQYFAAKASVGFCTKVRHVLFSHIQSLGFAEMDKL</sequence>
<evidence type="ECO:0000256" key="1">
    <source>
        <dbReference type="ARBA" id="ARBA00004651"/>
    </source>
</evidence>
<gene>
    <name evidence="7" type="ORF">GUH15_17475</name>
</gene>
<keyword evidence="7" id="KW-0067">ATP-binding</keyword>
<comment type="caution">
    <text evidence="7">The sequence shown here is derived from an EMBL/GenBank/DDBJ whole genome shotgun (WGS) entry which is preliminary data.</text>
</comment>